<dbReference type="InterPro" id="IPR000649">
    <property type="entry name" value="IF-2B-related"/>
</dbReference>
<dbReference type="Pfam" id="PF04032">
    <property type="entry name" value="Rpr2"/>
    <property type="match status" value="1"/>
</dbReference>
<evidence type="ECO:0000256" key="3">
    <source>
        <dbReference type="ARBA" id="ARBA00044356"/>
    </source>
</evidence>
<keyword evidence="7" id="KW-1185">Reference proteome</keyword>
<comment type="caution">
    <text evidence="6">The sequence shown here is derived from an EMBL/GenBank/DDBJ whole genome shotgun (WGS) entry which is preliminary data.</text>
</comment>
<evidence type="ECO:0000256" key="4">
    <source>
        <dbReference type="RuleBase" id="RU003814"/>
    </source>
</evidence>
<dbReference type="SUPFAM" id="SSF100950">
    <property type="entry name" value="NagB/RpiA/CoA transferase-like"/>
    <property type="match status" value="1"/>
</dbReference>
<dbReference type="InterPro" id="IPR037171">
    <property type="entry name" value="NagB/RpiA_transferase-like"/>
</dbReference>
<name>A0A9D5GUU7_PEA</name>
<dbReference type="Gramene" id="Psat01G0158600-T1">
    <property type="protein sequence ID" value="KAI5442590.1"/>
    <property type="gene ID" value="KIW84_011586"/>
</dbReference>
<evidence type="ECO:0000313" key="7">
    <source>
        <dbReference type="Proteomes" id="UP001058974"/>
    </source>
</evidence>
<comment type="similarity">
    <text evidence="1 4">Belongs to the eIF-2B alpha/beta/delta subunits family.</text>
</comment>
<dbReference type="Gene3D" id="6.20.50.20">
    <property type="match status" value="1"/>
</dbReference>
<dbReference type="InterPro" id="IPR007175">
    <property type="entry name" value="Rpr2/Snm1/Rpp21"/>
</dbReference>
<feature type="compositionally biased region" description="Polar residues" evidence="5">
    <location>
        <begin position="236"/>
        <end position="252"/>
    </location>
</feature>
<protein>
    <recommendedName>
        <fullName evidence="2">Translation initiation factor eIF2B subunit delta</fullName>
    </recommendedName>
    <alternativeName>
        <fullName evidence="3">eIF2B GDP-GTP exchange factor subunit delta</fullName>
    </alternativeName>
</protein>
<sequence length="452" mass="50266">MGKKGGAKNLPKPESKSHTPITLREEATGKLKTKPIVNTKSHLRIDHLKKLAVWTTTNPHIPSLSAFYGQHLATVSESAGVPPHPSLLTCQRCETVLHPGFNSTVRIEKNRSKVRHRQKKFGTIAQNNVVYKCHFCSHQNIKRGTPKGHLKKLCPAKDKPSLESTPATKPIVHKSLKLEKHMVSKDEGGELHTVGSEVVVKDVAPMKGLETPFSTSAPTLLEAKKRNRNKSSSKNAFETPSMSARVNTQSTASKRRKKSWTNFCIVEMILLHAHELGKQFRVVIVDSRPKLRGQQLLRRLVEKGLNCTYTHINAVSYIMHEVSRVFLGAESILSNGTVYSRVGTASVAMVAHASRVPVIVCCEAYKFHERVQLDSICSNELGDPDAISSVQGRVDVNHLDGWSDIENLQLLNLIYDAMPSDYVSMIVTDYGMVPPTSVPVIVREYGREQVWL</sequence>
<reference evidence="6 7" key="1">
    <citation type="journal article" date="2022" name="Nat. Genet.">
        <title>Improved pea reference genome and pan-genome highlight genomic features and evolutionary characteristics.</title>
        <authorList>
            <person name="Yang T."/>
            <person name="Liu R."/>
            <person name="Luo Y."/>
            <person name="Hu S."/>
            <person name="Wang D."/>
            <person name="Wang C."/>
            <person name="Pandey M.K."/>
            <person name="Ge S."/>
            <person name="Xu Q."/>
            <person name="Li N."/>
            <person name="Li G."/>
            <person name="Huang Y."/>
            <person name="Saxena R.K."/>
            <person name="Ji Y."/>
            <person name="Li M."/>
            <person name="Yan X."/>
            <person name="He Y."/>
            <person name="Liu Y."/>
            <person name="Wang X."/>
            <person name="Xiang C."/>
            <person name="Varshney R.K."/>
            <person name="Ding H."/>
            <person name="Gao S."/>
            <person name="Zong X."/>
        </authorList>
    </citation>
    <scope>NUCLEOTIDE SEQUENCE [LARGE SCALE GENOMIC DNA]</scope>
    <source>
        <strain evidence="6 7">cv. Zhongwan 6</strain>
    </source>
</reference>
<dbReference type="EMBL" id="JAMSHJ010000001">
    <property type="protein sequence ID" value="KAI5442590.1"/>
    <property type="molecule type" value="Genomic_DNA"/>
</dbReference>
<dbReference type="Gene3D" id="3.40.50.10470">
    <property type="entry name" value="Translation initiation factor eif-2b, domain 2"/>
    <property type="match status" value="1"/>
</dbReference>
<evidence type="ECO:0000256" key="2">
    <source>
        <dbReference type="ARBA" id="ARBA00044147"/>
    </source>
</evidence>
<evidence type="ECO:0000256" key="5">
    <source>
        <dbReference type="SAM" id="MobiDB-lite"/>
    </source>
</evidence>
<feature type="region of interest" description="Disordered" evidence="5">
    <location>
        <begin position="224"/>
        <end position="253"/>
    </location>
</feature>
<accession>A0A9D5GUU7</accession>
<dbReference type="GO" id="GO:0006396">
    <property type="term" value="P:RNA processing"/>
    <property type="evidence" value="ECO:0007669"/>
    <property type="project" value="InterPro"/>
</dbReference>
<feature type="region of interest" description="Disordered" evidence="5">
    <location>
        <begin position="1"/>
        <end position="30"/>
    </location>
</feature>
<dbReference type="AlphaFoldDB" id="A0A9D5GUU7"/>
<organism evidence="6 7">
    <name type="scientific">Pisum sativum</name>
    <name type="common">Garden pea</name>
    <name type="synonym">Lathyrus oleraceus</name>
    <dbReference type="NCBI Taxonomy" id="3888"/>
    <lineage>
        <taxon>Eukaryota</taxon>
        <taxon>Viridiplantae</taxon>
        <taxon>Streptophyta</taxon>
        <taxon>Embryophyta</taxon>
        <taxon>Tracheophyta</taxon>
        <taxon>Spermatophyta</taxon>
        <taxon>Magnoliopsida</taxon>
        <taxon>eudicotyledons</taxon>
        <taxon>Gunneridae</taxon>
        <taxon>Pentapetalae</taxon>
        <taxon>rosids</taxon>
        <taxon>fabids</taxon>
        <taxon>Fabales</taxon>
        <taxon>Fabaceae</taxon>
        <taxon>Papilionoideae</taxon>
        <taxon>50 kb inversion clade</taxon>
        <taxon>NPAAA clade</taxon>
        <taxon>Hologalegina</taxon>
        <taxon>IRL clade</taxon>
        <taxon>Fabeae</taxon>
        <taxon>Lathyrus</taxon>
    </lineage>
</organism>
<proteinExistence type="inferred from homology"/>
<dbReference type="InterPro" id="IPR042529">
    <property type="entry name" value="IF_2B-like_C"/>
</dbReference>
<dbReference type="Pfam" id="PF01008">
    <property type="entry name" value="IF-2B"/>
    <property type="match status" value="1"/>
</dbReference>
<dbReference type="PANTHER" id="PTHR10233:SF18">
    <property type="entry name" value="TRANSLATION INITIATION FACTOR EIF-2B DELTA SUBUNIT"/>
    <property type="match status" value="1"/>
</dbReference>
<evidence type="ECO:0000313" key="6">
    <source>
        <dbReference type="EMBL" id="KAI5442590.1"/>
    </source>
</evidence>
<dbReference type="Proteomes" id="UP001058974">
    <property type="component" value="Chromosome 1"/>
</dbReference>
<dbReference type="PANTHER" id="PTHR10233">
    <property type="entry name" value="TRANSLATION INITIATION FACTOR EIF-2B"/>
    <property type="match status" value="1"/>
</dbReference>
<gene>
    <name evidence="6" type="ORF">KIW84_011586</name>
</gene>
<evidence type="ECO:0000256" key="1">
    <source>
        <dbReference type="ARBA" id="ARBA00007251"/>
    </source>
</evidence>
<feature type="compositionally biased region" description="Basic and acidic residues" evidence="5">
    <location>
        <begin position="11"/>
        <end position="29"/>
    </location>
</feature>